<dbReference type="PANTHER" id="PTHR11958">
    <property type="entry name" value="SODIUM/DICARBOXYLATE SYMPORTER-RELATED"/>
    <property type="match status" value="1"/>
</dbReference>
<comment type="subcellular location">
    <subcellularLocation>
        <location evidence="1 6">Membrane</location>
        <topology evidence="1 6">Multi-pass membrane protein</topology>
    </subcellularLocation>
</comment>
<name>A0ABD0LZT6_9CAEN</name>
<dbReference type="GO" id="GO:0016020">
    <property type="term" value="C:membrane"/>
    <property type="evidence" value="ECO:0007669"/>
    <property type="project" value="UniProtKB-SubCell"/>
</dbReference>
<reference evidence="7 8" key="1">
    <citation type="journal article" date="2023" name="Sci. Data">
        <title>Genome assembly of the Korean intertidal mud-creeper Batillaria attramentaria.</title>
        <authorList>
            <person name="Patra A.K."/>
            <person name="Ho P.T."/>
            <person name="Jun S."/>
            <person name="Lee S.J."/>
            <person name="Kim Y."/>
            <person name="Won Y.J."/>
        </authorList>
    </citation>
    <scope>NUCLEOTIDE SEQUENCE [LARGE SCALE GENOMIC DNA]</scope>
    <source>
        <strain evidence="7">Wonlab-2016</strain>
    </source>
</reference>
<comment type="caution">
    <text evidence="7">The sequence shown here is derived from an EMBL/GenBank/DDBJ whole genome shotgun (WGS) entry which is preliminary data.</text>
</comment>
<feature type="transmembrane region" description="Helical" evidence="6">
    <location>
        <begin position="106"/>
        <end position="128"/>
    </location>
</feature>
<keyword evidence="4 6" id="KW-1133">Transmembrane helix</keyword>
<keyword evidence="8" id="KW-1185">Reference proteome</keyword>
<dbReference type="Proteomes" id="UP001519460">
    <property type="component" value="Unassembled WGS sequence"/>
</dbReference>
<evidence type="ECO:0000256" key="1">
    <source>
        <dbReference type="ARBA" id="ARBA00004141"/>
    </source>
</evidence>
<proteinExistence type="inferred from homology"/>
<feature type="transmembrane region" description="Helical" evidence="6">
    <location>
        <begin position="200"/>
        <end position="222"/>
    </location>
</feature>
<feature type="transmembrane region" description="Helical" evidence="6">
    <location>
        <begin position="31"/>
        <end position="54"/>
    </location>
</feature>
<dbReference type="SUPFAM" id="SSF118215">
    <property type="entry name" value="Proton glutamate symport protein"/>
    <property type="match status" value="1"/>
</dbReference>
<evidence type="ECO:0000256" key="6">
    <source>
        <dbReference type="RuleBase" id="RU361216"/>
    </source>
</evidence>
<dbReference type="InterPro" id="IPR001991">
    <property type="entry name" value="Na-dicarboxylate_symporter"/>
</dbReference>
<feature type="transmembrane region" description="Helical" evidence="6">
    <location>
        <begin position="283"/>
        <end position="306"/>
    </location>
</feature>
<feature type="transmembrane region" description="Helical" evidence="6">
    <location>
        <begin position="243"/>
        <end position="263"/>
    </location>
</feature>
<dbReference type="EMBL" id="JACVVK020000013">
    <property type="protein sequence ID" value="KAK7504750.1"/>
    <property type="molecule type" value="Genomic_DNA"/>
</dbReference>
<protein>
    <recommendedName>
        <fullName evidence="6">Amino acid transporter</fullName>
    </recommendedName>
</protein>
<evidence type="ECO:0000313" key="8">
    <source>
        <dbReference type="Proteomes" id="UP001519460"/>
    </source>
</evidence>
<feature type="transmembrane region" description="Helical" evidence="6">
    <location>
        <begin position="386"/>
        <end position="404"/>
    </location>
</feature>
<dbReference type="InterPro" id="IPR050746">
    <property type="entry name" value="DAACS"/>
</dbReference>
<keyword evidence="6" id="KW-0769">Symport</keyword>
<comment type="similarity">
    <text evidence="6">Belongs to the dicarboxylate/amino acid:cation symporter (DAACS) (TC 2.A.23) family.</text>
</comment>
<evidence type="ECO:0000256" key="4">
    <source>
        <dbReference type="ARBA" id="ARBA00022989"/>
    </source>
</evidence>
<evidence type="ECO:0000256" key="5">
    <source>
        <dbReference type="ARBA" id="ARBA00023136"/>
    </source>
</evidence>
<keyword evidence="5 6" id="KW-0472">Membrane</keyword>
<gene>
    <name evidence="7" type="ORF">BaRGS_00003778</name>
</gene>
<dbReference type="Gene3D" id="1.10.3860.10">
    <property type="entry name" value="Sodium:dicarboxylate symporter"/>
    <property type="match status" value="1"/>
</dbReference>
<dbReference type="InterPro" id="IPR036458">
    <property type="entry name" value="Na:dicarbo_symporter_sf"/>
</dbReference>
<keyword evidence="2 6" id="KW-0813">Transport</keyword>
<dbReference type="Pfam" id="PF00375">
    <property type="entry name" value="SDF"/>
    <property type="match status" value="1"/>
</dbReference>
<keyword evidence="3 6" id="KW-0812">Transmembrane</keyword>
<accession>A0ABD0LZT6</accession>
<evidence type="ECO:0000256" key="2">
    <source>
        <dbReference type="ARBA" id="ARBA00022448"/>
    </source>
</evidence>
<evidence type="ECO:0000256" key="3">
    <source>
        <dbReference type="ARBA" id="ARBA00022692"/>
    </source>
</evidence>
<feature type="transmembrane region" description="Helical" evidence="6">
    <location>
        <begin position="410"/>
        <end position="435"/>
    </location>
</feature>
<dbReference type="PANTHER" id="PTHR11958:SF63">
    <property type="entry name" value="AMINO ACID TRANSPORTER"/>
    <property type="match status" value="1"/>
</dbReference>
<sequence>MNSAGSTSQTLPELHSEGQSCFSRTCRSKNILLLTCSVVGVALGFAIGFIVYFAGASDDALIWIGLPGELFLRVLKAAVLPLIICSIITGTSGLKPRENGRVTSVALGYMIITNILGGIVGTLLAVIVKPGSVGAAEDYSDTTVDTGNLQTSDLFADLIRNFVPDNVVTACFQKTQTRYREKPAVNVNITSSNDTEYERFVGSAGGMNILGLVVVSTAIGIAASKCGDSAEPFLKFFKSATEVIFQIFHWIIWLTPLGALSLIAKAVGGSTDVVDTFRGLGLFVLAETVGSVFILVVVMPLLYLVFIRQNPLPFLLDAARPVITTFAAASSTVSMPEAIRCLDSRDVDPRVSRFVAPLAVSINRDGSTMFIVLTSLFIVQLQGMETLNNILLITVLAMVGSLAIPGVPSASVVTILMILASLDIPPANIGIILALEWYSDRIRSSANALSHVLCGVVTWHFCKSALATEPQSSLLTQREEFVVDQERDGKHETTVNQQC</sequence>
<organism evidence="7 8">
    <name type="scientific">Batillaria attramentaria</name>
    <dbReference type="NCBI Taxonomy" id="370345"/>
    <lineage>
        <taxon>Eukaryota</taxon>
        <taxon>Metazoa</taxon>
        <taxon>Spiralia</taxon>
        <taxon>Lophotrochozoa</taxon>
        <taxon>Mollusca</taxon>
        <taxon>Gastropoda</taxon>
        <taxon>Caenogastropoda</taxon>
        <taxon>Sorbeoconcha</taxon>
        <taxon>Cerithioidea</taxon>
        <taxon>Batillariidae</taxon>
        <taxon>Batillaria</taxon>
    </lineage>
</organism>
<evidence type="ECO:0000313" key="7">
    <source>
        <dbReference type="EMBL" id="KAK7504750.1"/>
    </source>
</evidence>
<dbReference type="PRINTS" id="PR00173">
    <property type="entry name" value="EDTRNSPORT"/>
</dbReference>
<dbReference type="GO" id="GO:0015293">
    <property type="term" value="F:symporter activity"/>
    <property type="evidence" value="ECO:0007669"/>
    <property type="project" value="UniProtKB-UniRule"/>
</dbReference>
<dbReference type="AlphaFoldDB" id="A0ABD0LZT6"/>
<feature type="transmembrane region" description="Helical" evidence="6">
    <location>
        <begin position="74"/>
        <end position="94"/>
    </location>
</feature>